<comment type="caution">
    <text evidence="5">The sequence shown here is derived from an EMBL/GenBank/DDBJ whole genome shotgun (WGS) entry which is preliminary data.</text>
</comment>
<gene>
    <name evidence="5" type="ORF">H9S92_01470</name>
</gene>
<dbReference type="InterPro" id="IPR014756">
    <property type="entry name" value="Ig_E-set"/>
</dbReference>
<dbReference type="PANTHER" id="PTHR10357:SF210">
    <property type="entry name" value="MALTODEXTRIN GLUCOSIDASE"/>
    <property type="match status" value="1"/>
</dbReference>
<dbReference type="Gene3D" id="3.20.20.80">
    <property type="entry name" value="Glycosidases"/>
    <property type="match status" value="1"/>
</dbReference>
<dbReference type="InterPro" id="IPR017853">
    <property type="entry name" value="GH"/>
</dbReference>
<dbReference type="InterPro" id="IPR019492">
    <property type="entry name" value="Cyclo-malto-dextrinase_C"/>
</dbReference>
<name>A0A923PGG1_9BACT</name>
<dbReference type="InterPro" id="IPR013783">
    <property type="entry name" value="Ig-like_fold"/>
</dbReference>
<dbReference type="RefSeq" id="WP_187464956.1">
    <property type="nucleotide sequence ID" value="NZ_JACSIT010000038.1"/>
</dbReference>
<keyword evidence="2" id="KW-0326">Glycosidase</keyword>
<evidence type="ECO:0000256" key="2">
    <source>
        <dbReference type="ARBA" id="ARBA00023295"/>
    </source>
</evidence>
<dbReference type="CDD" id="cd11340">
    <property type="entry name" value="AmyAc_bac_CMD_like_3"/>
    <property type="match status" value="1"/>
</dbReference>
<accession>A0A923PGG1</accession>
<dbReference type="AlphaFoldDB" id="A0A923PGG1"/>
<evidence type="ECO:0000313" key="6">
    <source>
        <dbReference type="Proteomes" id="UP000650081"/>
    </source>
</evidence>
<dbReference type="Proteomes" id="UP000650081">
    <property type="component" value="Unassembled WGS sequence"/>
</dbReference>
<keyword evidence="3" id="KW-0732">Signal</keyword>
<dbReference type="InterPro" id="IPR015171">
    <property type="entry name" value="Cyc-maltodext_N"/>
</dbReference>
<organism evidence="5 6">
    <name type="scientific">Neolewinella lacunae</name>
    <dbReference type="NCBI Taxonomy" id="1517758"/>
    <lineage>
        <taxon>Bacteria</taxon>
        <taxon>Pseudomonadati</taxon>
        <taxon>Bacteroidota</taxon>
        <taxon>Saprospiria</taxon>
        <taxon>Saprospirales</taxon>
        <taxon>Lewinellaceae</taxon>
        <taxon>Neolewinella</taxon>
    </lineage>
</organism>
<dbReference type="PANTHER" id="PTHR10357">
    <property type="entry name" value="ALPHA-AMYLASE FAMILY MEMBER"/>
    <property type="match status" value="1"/>
</dbReference>
<dbReference type="GO" id="GO:0016798">
    <property type="term" value="F:hydrolase activity, acting on glycosyl bonds"/>
    <property type="evidence" value="ECO:0007669"/>
    <property type="project" value="UniProtKB-KW"/>
</dbReference>
<dbReference type="InterPro" id="IPR006047">
    <property type="entry name" value="GH13_cat_dom"/>
</dbReference>
<dbReference type="SMART" id="SM00642">
    <property type="entry name" value="Aamy"/>
    <property type="match status" value="1"/>
</dbReference>
<evidence type="ECO:0000256" key="1">
    <source>
        <dbReference type="ARBA" id="ARBA00022801"/>
    </source>
</evidence>
<keyword evidence="1 5" id="KW-0378">Hydrolase</keyword>
<dbReference type="Gene3D" id="2.60.40.1180">
    <property type="entry name" value="Golgi alpha-mannosidase II"/>
    <property type="match status" value="1"/>
</dbReference>
<dbReference type="Pfam" id="PF10438">
    <property type="entry name" value="Cyc-maltodext_C"/>
    <property type="match status" value="1"/>
</dbReference>
<proteinExistence type="predicted"/>
<dbReference type="Pfam" id="PF00128">
    <property type="entry name" value="Alpha-amylase"/>
    <property type="match status" value="1"/>
</dbReference>
<keyword evidence="6" id="KW-1185">Reference proteome</keyword>
<feature type="domain" description="Glycosyl hydrolase family 13 catalytic" evidence="4">
    <location>
        <begin position="161"/>
        <end position="559"/>
    </location>
</feature>
<dbReference type="InterPro" id="IPR013780">
    <property type="entry name" value="Glyco_hydro_b"/>
</dbReference>
<dbReference type="SUPFAM" id="SSF51445">
    <property type="entry name" value="(Trans)glycosidases"/>
    <property type="match status" value="1"/>
</dbReference>
<reference evidence="5" key="1">
    <citation type="submission" date="2020-08" db="EMBL/GenBank/DDBJ databases">
        <title>Lewinella bacteria from marine environments.</title>
        <authorList>
            <person name="Zhong Y."/>
        </authorList>
    </citation>
    <scope>NUCLEOTIDE SEQUENCE</scope>
    <source>
        <strain evidence="5">KCTC 42187</strain>
    </source>
</reference>
<feature type="chain" id="PRO_5037036212" evidence="3">
    <location>
        <begin position="19"/>
        <end position="650"/>
    </location>
</feature>
<dbReference type="EMBL" id="JACSIT010000038">
    <property type="protein sequence ID" value="MBC6992819.1"/>
    <property type="molecule type" value="Genomic_DNA"/>
</dbReference>
<feature type="signal peptide" evidence="3">
    <location>
        <begin position="1"/>
        <end position="18"/>
    </location>
</feature>
<dbReference type="SUPFAM" id="SSF51011">
    <property type="entry name" value="Glycosyl hydrolase domain"/>
    <property type="match status" value="1"/>
</dbReference>
<protein>
    <submittedName>
        <fullName evidence="5">Glycoside hydrolase family 13 protein</fullName>
    </submittedName>
</protein>
<dbReference type="GO" id="GO:0005975">
    <property type="term" value="P:carbohydrate metabolic process"/>
    <property type="evidence" value="ECO:0007669"/>
    <property type="project" value="InterPro"/>
</dbReference>
<evidence type="ECO:0000313" key="5">
    <source>
        <dbReference type="EMBL" id="MBC6992819.1"/>
    </source>
</evidence>
<evidence type="ECO:0000259" key="4">
    <source>
        <dbReference type="SMART" id="SM00642"/>
    </source>
</evidence>
<dbReference type="Gene3D" id="2.60.40.10">
    <property type="entry name" value="Immunoglobulins"/>
    <property type="match status" value="1"/>
</dbReference>
<dbReference type="SUPFAM" id="SSF81296">
    <property type="entry name" value="E set domains"/>
    <property type="match status" value="1"/>
</dbReference>
<evidence type="ECO:0000256" key="3">
    <source>
        <dbReference type="SAM" id="SignalP"/>
    </source>
</evidence>
<dbReference type="Pfam" id="PF09087">
    <property type="entry name" value="Cyc-maltodext_N"/>
    <property type="match status" value="1"/>
</dbReference>
<sequence length="650" mass="73722">MKFLYLSLLLLVCNACRAQQSPVFNDDPMQHLPLGTELSQYRLREPTGLTNPSPRVEPLNWWTDMVDPRLEILIYDRNVAENDAVTVDYPGVVVEYVRRLANPNYLFVGLYISPGTSPGSFQLRLASRGRATKNIPYELQAHPRKEWTGRSSLSPADLIYLIMPDRFANGDPGNDRVAGSTDTLVNRQKFLFRHGGDLQGIIDKLDYLADLGVTALWLNPVLENDQPYQSYHGYAVTDHYRIDPRLGTNALYRELVDQAHARGIKVVMDVIFNHVGDQHYQIQDLPSADWIHQWPEYTQTTYRATTLLDPNASEYDRRLMTDGWFDKHMPDLNQHQAHLASYLIQNSIWWTLFSGQDAFRIDTYAYPDADFMAEWNRRLREEIPHLGIFGETWVHGPAVQAWFTGGQAINQRLDSHLPGVTDFQLYYAINEAMSKDPGWTDGVLRIYYTLAQDYLYEHPGQNVTFLDNHDLARLYTVYDGDLVKVKSSLALLLTLRGIPMIYYGTELAFAGAGGAFGEGGRVDFPGGFPGDARNLFTAADRNATEQEVFTFVKNLANYRKQSAALTTGQLTQFLPRDGVYVFFRHAGDETVMVVFNGNATERKLTDLSPYTQMLSGFQRGEDLTRGSEATNLAGLTLAGKETRVLRLLRK</sequence>